<dbReference type="Proteomes" id="UP000326336">
    <property type="component" value="Unassembled WGS sequence"/>
</dbReference>
<comment type="caution">
    <text evidence="3">The sequence shown here is derived from an EMBL/GenBank/DDBJ whole genome shotgun (WGS) entry which is preliminary data.</text>
</comment>
<protein>
    <submittedName>
        <fullName evidence="3">ATP-binding protein</fullName>
    </submittedName>
</protein>
<dbReference type="OrthoDB" id="128089at2"/>
<name>A0A5N5RJQ5_9BIFI</name>
<dbReference type="RefSeq" id="WP_151916679.1">
    <property type="nucleotide sequence ID" value="NZ_RQSP01000012.1"/>
</dbReference>
<dbReference type="PANTHER" id="PTHR43566:SF2">
    <property type="entry name" value="DUF4143 DOMAIN-CONTAINING PROTEIN"/>
    <property type="match status" value="1"/>
</dbReference>
<evidence type="ECO:0000313" key="3">
    <source>
        <dbReference type="EMBL" id="KAB5607403.1"/>
    </source>
</evidence>
<sequence length="427" mass="47286">MPKKNHIHRIGEYLPRIADGLLSKALKTSGAVQIKGPKWCGKTATAERQAASQVYMQDPDRSATLMALADTKPSLILQGKEPRLIDEWQMAPQLWDAVRFAIDRGHGRGRFILTGSATPQQEPAHSGVGRIARLTMRTMSLYESQESTGAVSLEHLFDGFSDIDGFADFDIEDTAFALCRGGWPEAVIEPDTDSALQMAVNYVEELLDSDISRIDGMTRNKTWMRLIMRSYARNISSQASQATIAADMQGEPPSENTLSDYLDALTRACVIEDLPAWNPRLRSKTAVRTSPTRHFSDPSIACAIMRATPDKLLNDFETFGLLFESMCIHDLRVYASALNGEVFHYRDKTGLEADAVIVLHDGRWALIEVKMGEKQVDLASTHLRKLADRIDQDHEGAPSFLMVLTATPAAYRRNDGVLVVPLATLAP</sequence>
<dbReference type="InterPro" id="IPR025420">
    <property type="entry name" value="DUF4143"/>
</dbReference>
<keyword evidence="3" id="KW-0547">Nucleotide-binding</keyword>
<keyword evidence="3" id="KW-0067">ATP-binding</keyword>
<dbReference type="AlphaFoldDB" id="A0A5N5RJQ5"/>
<reference evidence="3 4" key="1">
    <citation type="journal article" date="2019" name="Int. J. Syst. Evol. Microbiol.">
        <title>Bifidobacterium jacchi sp. nov., isolated from the faeces of a baby common marmoset (Callithrix jacchus).</title>
        <authorList>
            <person name="Modesto M."/>
            <person name="Watanabe K."/>
            <person name="Arita M."/>
            <person name="Satti M."/>
            <person name="Oki K."/>
            <person name="Sciavilla P."/>
            <person name="Patavino C."/>
            <person name="Camma C."/>
            <person name="Michelini S."/>
            <person name="Sgorbati B."/>
            <person name="Mattarelli P."/>
        </authorList>
    </citation>
    <scope>NUCLEOTIDE SEQUENCE [LARGE SCALE GENOMIC DNA]</scope>
    <source>
        <strain evidence="3 4">MRM 9.3</strain>
    </source>
</reference>
<dbReference type="Pfam" id="PF13635">
    <property type="entry name" value="DUF4143"/>
    <property type="match status" value="1"/>
</dbReference>
<dbReference type="Pfam" id="PF13173">
    <property type="entry name" value="AAA_14"/>
    <property type="match status" value="1"/>
</dbReference>
<dbReference type="InterPro" id="IPR041682">
    <property type="entry name" value="AAA_14"/>
</dbReference>
<dbReference type="PANTHER" id="PTHR43566">
    <property type="entry name" value="CONSERVED PROTEIN"/>
    <property type="match status" value="1"/>
</dbReference>
<evidence type="ECO:0000313" key="4">
    <source>
        <dbReference type="Proteomes" id="UP000326336"/>
    </source>
</evidence>
<dbReference type="GO" id="GO:0005524">
    <property type="term" value="F:ATP binding"/>
    <property type="evidence" value="ECO:0007669"/>
    <property type="project" value="UniProtKB-KW"/>
</dbReference>
<proteinExistence type="predicted"/>
<feature type="domain" description="DUF4143" evidence="2">
    <location>
        <begin position="209"/>
        <end position="371"/>
    </location>
</feature>
<feature type="domain" description="AAA" evidence="1">
    <location>
        <begin position="31"/>
        <end position="143"/>
    </location>
</feature>
<keyword evidence="4" id="KW-1185">Reference proteome</keyword>
<evidence type="ECO:0000259" key="2">
    <source>
        <dbReference type="Pfam" id="PF13635"/>
    </source>
</evidence>
<dbReference type="EMBL" id="RQSP01000012">
    <property type="protein sequence ID" value="KAB5607403.1"/>
    <property type="molecule type" value="Genomic_DNA"/>
</dbReference>
<evidence type="ECO:0000259" key="1">
    <source>
        <dbReference type="Pfam" id="PF13173"/>
    </source>
</evidence>
<accession>A0A5N5RJQ5</accession>
<gene>
    <name evidence="3" type="ORF">EHS19_04965</name>
</gene>
<organism evidence="3 4">
    <name type="scientific">Bifidobacterium jacchi</name>
    <dbReference type="NCBI Taxonomy" id="2490545"/>
    <lineage>
        <taxon>Bacteria</taxon>
        <taxon>Bacillati</taxon>
        <taxon>Actinomycetota</taxon>
        <taxon>Actinomycetes</taxon>
        <taxon>Bifidobacteriales</taxon>
        <taxon>Bifidobacteriaceae</taxon>
        <taxon>Bifidobacterium</taxon>
    </lineage>
</organism>